<keyword evidence="2" id="KW-1185">Reference proteome</keyword>
<dbReference type="InterPro" id="IPR025338">
    <property type="entry name" value="DUF4244"/>
</dbReference>
<dbReference type="Proteomes" id="UP000655287">
    <property type="component" value="Unassembled WGS sequence"/>
</dbReference>
<protein>
    <recommendedName>
        <fullName evidence="3">DUF4244 domain-containing protein</fullName>
    </recommendedName>
</protein>
<sequence>MGRLLHHFRHRVRLGAWSGRAVAVLRPGRPRGLPARLGPSGLPDRLRRRLRLAAVAVRSRAEAGMSTAEYAVGTIAACAFAAVLYKIVGSPEVRKALTDLIGRALKIAG</sequence>
<reference evidence="1" key="1">
    <citation type="submission" date="2021-01" db="EMBL/GenBank/DDBJ databases">
        <title>Whole genome shotgun sequence of Sphaerisporangium rufum NBRC 109079.</title>
        <authorList>
            <person name="Komaki H."/>
            <person name="Tamura T."/>
        </authorList>
    </citation>
    <scope>NUCLEOTIDE SEQUENCE</scope>
    <source>
        <strain evidence="1">NBRC 109079</strain>
    </source>
</reference>
<comment type="caution">
    <text evidence="1">The sequence shown here is derived from an EMBL/GenBank/DDBJ whole genome shotgun (WGS) entry which is preliminary data.</text>
</comment>
<evidence type="ECO:0008006" key="3">
    <source>
        <dbReference type="Google" id="ProtNLM"/>
    </source>
</evidence>
<dbReference type="Pfam" id="PF14029">
    <property type="entry name" value="DUF4244"/>
    <property type="match status" value="1"/>
</dbReference>
<dbReference type="AlphaFoldDB" id="A0A919V8C6"/>
<evidence type="ECO:0000313" key="2">
    <source>
        <dbReference type="Proteomes" id="UP000655287"/>
    </source>
</evidence>
<accession>A0A919V8C6</accession>
<evidence type="ECO:0000313" key="1">
    <source>
        <dbReference type="EMBL" id="GII81225.1"/>
    </source>
</evidence>
<gene>
    <name evidence="1" type="ORF">Sru01_62070</name>
</gene>
<organism evidence="1 2">
    <name type="scientific">Sphaerisporangium rufum</name>
    <dbReference type="NCBI Taxonomy" id="1381558"/>
    <lineage>
        <taxon>Bacteria</taxon>
        <taxon>Bacillati</taxon>
        <taxon>Actinomycetota</taxon>
        <taxon>Actinomycetes</taxon>
        <taxon>Streptosporangiales</taxon>
        <taxon>Streptosporangiaceae</taxon>
        <taxon>Sphaerisporangium</taxon>
    </lineage>
</organism>
<proteinExistence type="predicted"/>
<dbReference type="RefSeq" id="WP_203993174.1">
    <property type="nucleotide sequence ID" value="NZ_BOOU01000090.1"/>
</dbReference>
<dbReference type="EMBL" id="BOOU01000090">
    <property type="protein sequence ID" value="GII81225.1"/>
    <property type="molecule type" value="Genomic_DNA"/>
</dbReference>
<name>A0A919V8C6_9ACTN</name>